<dbReference type="EMBL" id="UINC01167556">
    <property type="protein sequence ID" value="SVD70133.1"/>
    <property type="molecule type" value="Genomic_DNA"/>
</dbReference>
<dbReference type="AlphaFoldDB" id="A0A382XGP2"/>
<proteinExistence type="predicted"/>
<evidence type="ECO:0000313" key="1">
    <source>
        <dbReference type="EMBL" id="SVD70133.1"/>
    </source>
</evidence>
<reference evidence="1" key="1">
    <citation type="submission" date="2018-05" db="EMBL/GenBank/DDBJ databases">
        <authorList>
            <person name="Lanie J.A."/>
            <person name="Ng W.-L."/>
            <person name="Kazmierczak K.M."/>
            <person name="Andrzejewski T.M."/>
            <person name="Davidsen T.M."/>
            <person name="Wayne K.J."/>
            <person name="Tettelin H."/>
            <person name="Glass J.I."/>
            <person name="Rusch D."/>
            <person name="Podicherti R."/>
            <person name="Tsui H.-C.T."/>
            <person name="Winkler M.E."/>
        </authorList>
    </citation>
    <scope>NUCLEOTIDE SEQUENCE</scope>
</reference>
<accession>A0A382XGP2</accession>
<gene>
    <name evidence="1" type="ORF">METZ01_LOCUS422987</name>
</gene>
<protein>
    <submittedName>
        <fullName evidence="1">Uncharacterized protein</fullName>
    </submittedName>
</protein>
<organism evidence="1">
    <name type="scientific">marine metagenome</name>
    <dbReference type="NCBI Taxonomy" id="408172"/>
    <lineage>
        <taxon>unclassified sequences</taxon>
        <taxon>metagenomes</taxon>
        <taxon>ecological metagenomes</taxon>
    </lineage>
</organism>
<sequence length="45" mass="5431">MQNMIRNLTWPDFEVSVDGSMIILKRVKERYFPFLHSSMDWGRKA</sequence>
<name>A0A382XGP2_9ZZZZ</name>